<dbReference type="Proteomes" id="UP000282087">
    <property type="component" value="Unassembled WGS sequence"/>
</dbReference>
<evidence type="ECO:0000313" key="1">
    <source>
        <dbReference type="EMBL" id="RMX68874.1"/>
    </source>
</evidence>
<gene>
    <name evidence="2" type="ORF">DD237_006684</name>
    <name evidence="1" type="ORF">DD238_006265</name>
</gene>
<comment type="caution">
    <text evidence="1">The sequence shown here is derived from an EMBL/GenBank/DDBJ whole genome shotgun (WGS) entry which is preliminary data.</text>
</comment>
<protein>
    <submittedName>
        <fullName evidence="1">Uncharacterized protein</fullName>
    </submittedName>
</protein>
<dbReference type="VEuPathDB" id="FungiDB:DD237_006684"/>
<organism evidence="1 3">
    <name type="scientific">Peronospora effusa</name>
    <dbReference type="NCBI Taxonomy" id="542832"/>
    <lineage>
        <taxon>Eukaryota</taxon>
        <taxon>Sar</taxon>
        <taxon>Stramenopiles</taxon>
        <taxon>Oomycota</taxon>
        <taxon>Peronosporomycetes</taxon>
        <taxon>Peronosporales</taxon>
        <taxon>Peronosporaceae</taxon>
        <taxon>Peronospora</taxon>
    </lineage>
</organism>
<dbReference type="Proteomes" id="UP000286097">
    <property type="component" value="Unassembled WGS sequence"/>
</dbReference>
<evidence type="ECO:0000313" key="4">
    <source>
        <dbReference type="Proteomes" id="UP000286097"/>
    </source>
</evidence>
<proteinExistence type="predicted"/>
<keyword evidence="3" id="KW-1185">Reference proteome</keyword>
<dbReference type="EMBL" id="QKXF01000442">
    <property type="protein sequence ID" value="RQM11356.1"/>
    <property type="molecule type" value="Genomic_DNA"/>
</dbReference>
<accession>A0A3M6VQ70</accession>
<sequence length="59" mass="6369">MEEAVVEVALRAAAHVAVTLDWSHRYDPYSDGELGGFASLTILARHDAACPRSLRQASS</sequence>
<name>A0A3M6VQ70_9STRA</name>
<evidence type="ECO:0000313" key="2">
    <source>
        <dbReference type="EMBL" id="RQM11356.1"/>
    </source>
</evidence>
<evidence type="ECO:0000313" key="3">
    <source>
        <dbReference type="Proteomes" id="UP000282087"/>
    </source>
</evidence>
<dbReference type="AlphaFoldDB" id="A0A3M6VQ70"/>
<dbReference type="EMBL" id="QLLG01000049">
    <property type="protein sequence ID" value="RMX68874.1"/>
    <property type="molecule type" value="Genomic_DNA"/>
</dbReference>
<reference evidence="3 4" key="1">
    <citation type="submission" date="2018-06" db="EMBL/GenBank/DDBJ databases">
        <title>Comparative genomics of downy mildews reveals potential adaptations to biotrophy.</title>
        <authorList>
            <person name="Fletcher K."/>
            <person name="Klosterman S.J."/>
            <person name="Derevnina L."/>
            <person name="Martin F."/>
            <person name="Koike S."/>
            <person name="Reyes Chin-Wo S."/>
            <person name="Mou B."/>
            <person name="Michelmore R."/>
        </authorList>
    </citation>
    <scope>NUCLEOTIDE SEQUENCE [LARGE SCALE GENOMIC DNA]</scope>
    <source>
        <strain evidence="2 4">R13</strain>
        <strain evidence="1 3">R14</strain>
    </source>
</reference>